<evidence type="ECO:0000313" key="5">
    <source>
        <dbReference type="Proteomes" id="UP000199468"/>
    </source>
</evidence>
<sequence>MRVLVLYAHPVPESFGAAIHETVVASLKAAGHEVDDCDLYAEGFAPVLSREERRGYHDTNSNTLPVAGYVERVKRAEALVLCFPVWNFGYPAILKGFLDRVFLPGVSFEMVEGKAQPALHNIRRLVAVTSYGGSRWRAFLMGDPPRKAVCRALRAVCHPLARTTYLAHYEMNLSTPASRAAFLKKVAAKLASSSL</sequence>
<name>A0ABY0NX15_9HYPH</name>
<dbReference type="SUPFAM" id="SSF52218">
    <property type="entry name" value="Flavoproteins"/>
    <property type="match status" value="1"/>
</dbReference>
<evidence type="ECO:0000256" key="1">
    <source>
        <dbReference type="ARBA" id="ARBA00006252"/>
    </source>
</evidence>
<organism evidence="4 5">
    <name type="scientific">Bosea robiniae</name>
    <dbReference type="NCBI Taxonomy" id="1036780"/>
    <lineage>
        <taxon>Bacteria</taxon>
        <taxon>Pseudomonadati</taxon>
        <taxon>Pseudomonadota</taxon>
        <taxon>Alphaproteobacteria</taxon>
        <taxon>Hyphomicrobiales</taxon>
        <taxon>Boseaceae</taxon>
        <taxon>Bosea</taxon>
    </lineage>
</organism>
<comment type="similarity">
    <text evidence="1">Belongs to the NAD(P)H dehydrogenase (quinone) family.</text>
</comment>
<dbReference type="InterPro" id="IPR003680">
    <property type="entry name" value="Flavodoxin_fold"/>
</dbReference>
<proteinExistence type="inferred from homology"/>
<gene>
    <name evidence="4" type="ORF">SAMN05421844_103439</name>
</gene>
<reference evidence="4 5" key="1">
    <citation type="submission" date="2016-10" db="EMBL/GenBank/DDBJ databases">
        <authorList>
            <person name="Varghese N."/>
            <person name="Submissions S."/>
        </authorList>
    </citation>
    <scope>NUCLEOTIDE SEQUENCE [LARGE SCALE GENOMIC DNA]</scope>
    <source>
        <strain evidence="4 5">DSM 26672</strain>
    </source>
</reference>
<keyword evidence="5" id="KW-1185">Reference proteome</keyword>
<protein>
    <submittedName>
        <fullName evidence="4">NADPH-quinone reductase (Modulator of drug activity B)</fullName>
    </submittedName>
</protein>
<dbReference type="Gene3D" id="3.40.50.360">
    <property type="match status" value="1"/>
</dbReference>
<evidence type="ECO:0000313" key="4">
    <source>
        <dbReference type="EMBL" id="SDG29519.1"/>
    </source>
</evidence>
<accession>A0ABY0NX15</accession>
<comment type="caution">
    <text evidence="4">The sequence shown here is derived from an EMBL/GenBank/DDBJ whole genome shotgun (WGS) entry which is preliminary data.</text>
</comment>
<evidence type="ECO:0000256" key="2">
    <source>
        <dbReference type="ARBA" id="ARBA00023002"/>
    </source>
</evidence>
<keyword evidence="2" id="KW-0560">Oxidoreductase</keyword>
<dbReference type="Proteomes" id="UP000199468">
    <property type="component" value="Unassembled WGS sequence"/>
</dbReference>
<feature type="domain" description="Flavodoxin-like fold" evidence="3">
    <location>
        <begin position="1"/>
        <end position="136"/>
    </location>
</feature>
<dbReference type="PANTHER" id="PTHR10204">
    <property type="entry name" value="NAD P H OXIDOREDUCTASE-RELATED"/>
    <property type="match status" value="1"/>
</dbReference>
<dbReference type="InterPro" id="IPR051545">
    <property type="entry name" value="NAD(P)H_dehydrogenase_qn"/>
</dbReference>
<dbReference type="EMBL" id="FNBZ01000003">
    <property type="protein sequence ID" value="SDG29519.1"/>
    <property type="molecule type" value="Genomic_DNA"/>
</dbReference>
<dbReference type="RefSeq" id="WP_091856998.1">
    <property type="nucleotide sequence ID" value="NZ_FNBZ01000003.1"/>
</dbReference>
<dbReference type="Pfam" id="PF02525">
    <property type="entry name" value="Flavodoxin_2"/>
    <property type="match status" value="1"/>
</dbReference>
<evidence type="ECO:0000259" key="3">
    <source>
        <dbReference type="Pfam" id="PF02525"/>
    </source>
</evidence>
<dbReference type="PANTHER" id="PTHR10204:SF34">
    <property type="entry name" value="NAD(P)H DEHYDROGENASE [QUINONE] 1 ISOFORM 1"/>
    <property type="match status" value="1"/>
</dbReference>
<dbReference type="InterPro" id="IPR029039">
    <property type="entry name" value="Flavoprotein-like_sf"/>
</dbReference>